<dbReference type="InterPro" id="IPR000212">
    <property type="entry name" value="DNA_helicase_UvrD/REP"/>
</dbReference>
<keyword evidence="4 11" id="KW-0347">Helicase</keyword>
<dbReference type="PANTHER" id="PTHR11070:SF2">
    <property type="entry name" value="ATP-DEPENDENT DNA HELICASE SRS2"/>
    <property type="match status" value="1"/>
</dbReference>
<comment type="catalytic activity">
    <reaction evidence="8">
        <text>Couples ATP hydrolysis with the unwinding of duplex DNA by translocating in the 3'-5' direction.</text>
        <dbReference type="EC" id="5.6.2.4"/>
    </reaction>
</comment>
<evidence type="ECO:0000256" key="7">
    <source>
        <dbReference type="ARBA" id="ARBA00023235"/>
    </source>
</evidence>
<evidence type="ECO:0000313" key="14">
    <source>
        <dbReference type="EMBL" id="UQK58595.1"/>
    </source>
</evidence>
<keyword evidence="6" id="KW-0238">DNA-binding</keyword>
<dbReference type="Gene3D" id="1.10.486.10">
    <property type="entry name" value="PCRA, domain 4"/>
    <property type="match status" value="1"/>
</dbReference>
<keyword evidence="7" id="KW-0413">Isomerase</keyword>
<feature type="domain" description="UvrD-like helicase C-terminal" evidence="13">
    <location>
        <begin position="278"/>
        <end position="533"/>
    </location>
</feature>
<evidence type="ECO:0000256" key="5">
    <source>
        <dbReference type="ARBA" id="ARBA00022840"/>
    </source>
</evidence>
<dbReference type="Pfam" id="PF00580">
    <property type="entry name" value="UvrD-helicase"/>
    <property type="match status" value="1"/>
</dbReference>
<feature type="domain" description="UvrD-like helicase ATP-binding" evidence="12">
    <location>
        <begin position="1"/>
        <end position="277"/>
    </location>
</feature>
<keyword evidence="5 11" id="KW-0067">ATP-binding</keyword>
<dbReference type="CDD" id="cd17932">
    <property type="entry name" value="DEXQc_UvrD"/>
    <property type="match status" value="1"/>
</dbReference>
<evidence type="ECO:0000256" key="9">
    <source>
        <dbReference type="ARBA" id="ARBA00034808"/>
    </source>
</evidence>
<organism evidence="14 15">
    <name type="scientific">Fenollaria massiliensis</name>
    <dbReference type="NCBI Taxonomy" id="938288"/>
    <lineage>
        <taxon>Bacteria</taxon>
        <taxon>Bacillati</taxon>
        <taxon>Bacillota</taxon>
        <taxon>Clostridia</taxon>
        <taxon>Eubacteriales</taxon>
        <taxon>Fenollaria</taxon>
    </lineage>
</organism>
<dbReference type="PROSITE" id="PS51198">
    <property type="entry name" value="UVRD_HELICASE_ATP_BIND"/>
    <property type="match status" value="1"/>
</dbReference>
<evidence type="ECO:0000256" key="6">
    <source>
        <dbReference type="ARBA" id="ARBA00023125"/>
    </source>
</evidence>
<evidence type="ECO:0000259" key="12">
    <source>
        <dbReference type="PROSITE" id="PS51198"/>
    </source>
</evidence>
<dbReference type="Proteomes" id="UP000831151">
    <property type="component" value="Chromosome"/>
</dbReference>
<dbReference type="RefSeq" id="WP_249242195.1">
    <property type="nucleotide sequence ID" value="NZ_CP096649.1"/>
</dbReference>
<protein>
    <recommendedName>
        <fullName evidence="9">DNA 3'-5' helicase</fullName>
        <ecNumber evidence="9">5.6.2.4</ecNumber>
    </recommendedName>
</protein>
<dbReference type="SUPFAM" id="SSF52540">
    <property type="entry name" value="P-loop containing nucleoside triphosphate hydrolases"/>
    <property type="match status" value="1"/>
</dbReference>
<dbReference type="KEGG" id="fms:M1R53_04975"/>
<evidence type="ECO:0000256" key="3">
    <source>
        <dbReference type="ARBA" id="ARBA00022801"/>
    </source>
</evidence>
<dbReference type="InterPro" id="IPR014016">
    <property type="entry name" value="UvrD-like_ATP-bd"/>
</dbReference>
<evidence type="ECO:0000256" key="10">
    <source>
        <dbReference type="ARBA" id="ARBA00048988"/>
    </source>
</evidence>
<comment type="similarity">
    <text evidence="1">Belongs to the helicase family. UvrD subfamily.</text>
</comment>
<dbReference type="GO" id="GO:0043138">
    <property type="term" value="F:3'-5' DNA helicase activity"/>
    <property type="evidence" value="ECO:0007669"/>
    <property type="project" value="UniProtKB-EC"/>
</dbReference>
<evidence type="ECO:0000256" key="11">
    <source>
        <dbReference type="PROSITE-ProRule" id="PRU00560"/>
    </source>
</evidence>
<proteinExistence type="inferred from homology"/>
<dbReference type="PANTHER" id="PTHR11070">
    <property type="entry name" value="UVRD / RECB / PCRA DNA HELICASE FAMILY MEMBER"/>
    <property type="match status" value="1"/>
</dbReference>
<accession>A0A9E7DIL4</accession>
<dbReference type="PROSITE" id="PS51217">
    <property type="entry name" value="UVRD_HELICASE_CTER"/>
    <property type="match status" value="1"/>
</dbReference>
<evidence type="ECO:0000259" key="13">
    <source>
        <dbReference type="PROSITE" id="PS51217"/>
    </source>
</evidence>
<dbReference type="GO" id="GO:0016787">
    <property type="term" value="F:hydrolase activity"/>
    <property type="evidence" value="ECO:0007669"/>
    <property type="project" value="UniProtKB-UniRule"/>
</dbReference>
<dbReference type="InterPro" id="IPR014017">
    <property type="entry name" value="DNA_helicase_UvrD-like_C"/>
</dbReference>
<dbReference type="Pfam" id="PF13361">
    <property type="entry name" value="UvrD_C"/>
    <property type="match status" value="1"/>
</dbReference>
<feature type="binding site" evidence="11">
    <location>
        <begin position="22"/>
        <end position="29"/>
    </location>
    <ligand>
        <name>ATP</name>
        <dbReference type="ChEBI" id="CHEBI:30616"/>
    </ligand>
</feature>
<evidence type="ECO:0000313" key="15">
    <source>
        <dbReference type="Proteomes" id="UP000831151"/>
    </source>
</evidence>
<evidence type="ECO:0000256" key="8">
    <source>
        <dbReference type="ARBA" id="ARBA00034617"/>
    </source>
</evidence>
<evidence type="ECO:0000256" key="1">
    <source>
        <dbReference type="ARBA" id="ARBA00009922"/>
    </source>
</evidence>
<dbReference type="InterPro" id="IPR013986">
    <property type="entry name" value="DExx_box_DNA_helicase_dom_sf"/>
</dbReference>
<evidence type="ECO:0000256" key="2">
    <source>
        <dbReference type="ARBA" id="ARBA00022741"/>
    </source>
</evidence>
<comment type="catalytic activity">
    <reaction evidence="10">
        <text>ATP + H2O = ADP + phosphate + H(+)</text>
        <dbReference type="Rhea" id="RHEA:13065"/>
        <dbReference type="ChEBI" id="CHEBI:15377"/>
        <dbReference type="ChEBI" id="CHEBI:15378"/>
        <dbReference type="ChEBI" id="CHEBI:30616"/>
        <dbReference type="ChEBI" id="CHEBI:43474"/>
        <dbReference type="ChEBI" id="CHEBI:456216"/>
        <dbReference type="EC" id="5.6.2.4"/>
    </reaction>
</comment>
<dbReference type="Gene3D" id="1.10.10.160">
    <property type="match status" value="1"/>
</dbReference>
<evidence type="ECO:0000256" key="4">
    <source>
        <dbReference type="ARBA" id="ARBA00022806"/>
    </source>
</evidence>
<dbReference type="Gene3D" id="3.40.50.300">
    <property type="entry name" value="P-loop containing nucleotide triphosphate hydrolases"/>
    <property type="match status" value="2"/>
</dbReference>
<dbReference type="GO" id="GO:0005829">
    <property type="term" value="C:cytosol"/>
    <property type="evidence" value="ECO:0007669"/>
    <property type="project" value="TreeGrafter"/>
</dbReference>
<dbReference type="EMBL" id="CP096649">
    <property type="protein sequence ID" value="UQK58595.1"/>
    <property type="molecule type" value="Genomic_DNA"/>
</dbReference>
<dbReference type="AlphaFoldDB" id="A0A9E7DIL4"/>
<name>A0A9E7DIL4_9FIRM</name>
<keyword evidence="3 11" id="KW-0378">Hydrolase</keyword>
<dbReference type="GO" id="GO:0000725">
    <property type="term" value="P:recombinational repair"/>
    <property type="evidence" value="ECO:0007669"/>
    <property type="project" value="TreeGrafter"/>
</dbReference>
<dbReference type="GO" id="GO:0033202">
    <property type="term" value="C:DNA helicase complex"/>
    <property type="evidence" value="ECO:0007669"/>
    <property type="project" value="TreeGrafter"/>
</dbReference>
<keyword evidence="15" id="KW-1185">Reference proteome</keyword>
<keyword evidence="2 11" id="KW-0547">Nucleotide-binding</keyword>
<dbReference type="GO" id="GO:0003677">
    <property type="term" value="F:DNA binding"/>
    <property type="evidence" value="ECO:0007669"/>
    <property type="project" value="UniProtKB-KW"/>
</dbReference>
<sequence length="602" mass="70699">MKLNPNQLEASRHDKGPALVLAVPGSGKTTVIVNRIKYLIEDKGISPYKILAITFAKSQQLDMQRRILEALDENYSKEVGVLTIHALSYKIIREFERYKKIKYTLLDVENAPKSRNILRKIYVDKLKNYPSEEDLDKIQSILGYIKNTNEDYTDADGPFEYKVVVDDFEAYKKKKRLIDFDDMLVMANDLLEKDRHIISKFKDKYEYILLDEGQDTSSIQFMILDKLINKDNNFFVVADDDQSIYRFRGACPERILNFEKHYKGAHIYRLSENYRSTPSIITASNRLIKNNKLRYVKELNASKKGSAPVNVKLFGKDLDEYRYIAKYLKDASGTVAVLYRNNISQIPLAEYLERYMINFTSYDKKDRFFSHWIIEDIFDIYNFSQNMNDASLFRKIYYKIKGYLSKQDINEIYTLTDVDVLKTLYRSEAIQSYKKDYILELMKDFKTIRKMKPSNIIDYIQNDMNYRGYLRTKGRDNSESFNKLLTMLYFLKQIALYTKNIDELKLRLNVLKNKIYSQNESNVILSTIHGAKGLEFDTVFLIDIVDDEIPGSNNASDAELEEERRIFYVGMTRAKENLNIFAFKERNNTDYDISPFINEIKG</sequence>
<dbReference type="EC" id="5.6.2.4" evidence="9"/>
<dbReference type="GO" id="GO:0005524">
    <property type="term" value="F:ATP binding"/>
    <property type="evidence" value="ECO:0007669"/>
    <property type="project" value="UniProtKB-UniRule"/>
</dbReference>
<dbReference type="InterPro" id="IPR027417">
    <property type="entry name" value="P-loop_NTPase"/>
</dbReference>
<gene>
    <name evidence="14" type="ORF">M1R53_04975</name>
</gene>
<reference evidence="14" key="1">
    <citation type="submission" date="2022-04" db="EMBL/GenBank/DDBJ databases">
        <title>Complete genome sequences of Ezakiella coagulans and Fenollaria massiliensis.</title>
        <authorList>
            <person name="France M.T."/>
            <person name="Clifford J."/>
            <person name="Narina S."/>
            <person name="Rutt L."/>
            <person name="Ravel J."/>
        </authorList>
    </citation>
    <scope>NUCLEOTIDE SEQUENCE</scope>
    <source>
        <strain evidence="14">C0061C2</strain>
    </source>
</reference>